<sequence length="485" mass="54533">MRIKKGPKGGKKLPLSLVIPIVLGICMILDLFLIGEVTGTSKDETKPVVQDVSPTKTTTTANILNSKAPIVAHVVSLIKCSKQASVTGFLDAAAVLRHSIHKQSVHEGTSKYSYKMYAIVHENCKHHAHVLDRLGYTSLVKPSPVQLDEITPGWYRDHVEGENCCGSSEFIKLHAYTLMDHPVTVHWDLDVAVFQPMDDLFDSIIYPHDSPEGVAARARLEVQHPERTLPRHIDAFITRDITSSQPWEMHQGVQGGFLVAKPSMENFEKYLEFIREGNYVRGRGNDRGWYGLGYGGFQGAMAYQGVVAYFYDQIAVNTAVELDVCVWNQVVADVIWRGPQKMDHANQCREHPRDGETFEQNTPENKRCQDCRIFPVDKTKSAHYTACKKPWECLIAHPRHAADKSQQTRLNNLTNITTCGLLMRKWFDLRSDFEEKLHKTAGVVPATRDGSFKPESFGGYCKGRGAYIAMNVPPENFDISKMYGL</sequence>
<keyword evidence="1" id="KW-1133">Transmembrane helix</keyword>
<evidence type="ECO:0008006" key="4">
    <source>
        <dbReference type="Google" id="ProtNLM"/>
    </source>
</evidence>
<evidence type="ECO:0000313" key="2">
    <source>
        <dbReference type="EMBL" id="CAJ1955361.1"/>
    </source>
</evidence>
<dbReference type="AlphaFoldDB" id="A0AAD2FX29"/>
<protein>
    <recommendedName>
        <fullName evidence="4">Nucleotide-diphospho-sugar transferase domain-containing protein</fullName>
    </recommendedName>
</protein>
<dbReference type="EMBL" id="CAKOGP040001881">
    <property type="protein sequence ID" value="CAJ1955361.1"/>
    <property type="molecule type" value="Genomic_DNA"/>
</dbReference>
<organism evidence="2 3">
    <name type="scientific">Cylindrotheca closterium</name>
    <dbReference type="NCBI Taxonomy" id="2856"/>
    <lineage>
        <taxon>Eukaryota</taxon>
        <taxon>Sar</taxon>
        <taxon>Stramenopiles</taxon>
        <taxon>Ochrophyta</taxon>
        <taxon>Bacillariophyta</taxon>
        <taxon>Bacillariophyceae</taxon>
        <taxon>Bacillariophycidae</taxon>
        <taxon>Bacillariales</taxon>
        <taxon>Bacillariaceae</taxon>
        <taxon>Cylindrotheca</taxon>
    </lineage>
</organism>
<reference evidence="2" key="1">
    <citation type="submission" date="2023-08" db="EMBL/GenBank/DDBJ databases">
        <authorList>
            <person name="Audoor S."/>
            <person name="Bilcke G."/>
        </authorList>
    </citation>
    <scope>NUCLEOTIDE SEQUENCE</scope>
</reference>
<dbReference type="Proteomes" id="UP001295423">
    <property type="component" value="Unassembled WGS sequence"/>
</dbReference>
<dbReference type="Gene3D" id="3.90.550.10">
    <property type="entry name" value="Spore Coat Polysaccharide Biosynthesis Protein SpsA, Chain A"/>
    <property type="match status" value="1"/>
</dbReference>
<dbReference type="InterPro" id="IPR050587">
    <property type="entry name" value="GNT1/Glycosyltrans_8"/>
</dbReference>
<keyword evidence="1" id="KW-0472">Membrane</keyword>
<keyword evidence="1" id="KW-0812">Transmembrane</keyword>
<dbReference type="SUPFAM" id="SSF53448">
    <property type="entry name" value="Nucleotide-diphospho-sugar transferases"/>
    <property type="match status" value="1"/>
</dbReference>
<proteinExistence type="predicted"/>
<keyword evidence="3" id="KW-1185">Reference proteome</keyword>
<gene>
    <name evidence="2" type="ORF">CYCCA115_LOCUS15715</name>
</gene>
<comment type="caution">
    <text evidence="2">The sequence shown here is derived from an EMBL/GenBank/DDBJ whole genome shotgun (WGS) entry which is preliminary data.</text>
</comment>
<evidence type="ECO:0000256" key="1">
    <source>
        <dbReference type="SAM" id="Phobius"/>
    </source>
</evidence>
<dbReference type="PANTHER" id="PTHR11183">
    <property type="entry name" value="GLYCOGENIN SUBFAMILY MEMBER"/>
    <property type="match status" value="1"/>
</dbReference>
<evidence type="ECO:0000313" key="3">
    <source>
        <dbReference type="Proteomes" id="UP001295423"/>
    </source>
</evidence>
<accession>A0AAD2FX29</accession>
<dbReference type="InterPro" id="IPR029044">
    <property type="entry name" value="Nucleotide-diphossugar_trans"/>
</dbReference>
<name>A0AAD2FX29_9STRA</name>
<feature type="transmembrane region" description="Helical" evidence="1">
    <location>
        <begin position="12"/>
        <end position="34"/>
    </location>
</feature>